<name>A0A9P6CSH7_9AGAR</name>
<dbReference type="EMBL" id="MU155770">
    <property type="protein sequence ID" value="KAF9471054.1"/>
    <property type="molecule type" value="Genomic_DNA"/>
</dbReference>
<feature type="region of interest" description="Disordered" evidence="1">
    <location>
        <begin position="32"/>
        <end position="51"/>
    </location>
</feature>
<evidence type="ECO:0000313" key="2">
    <source>
        <dbReference type="EMBL" id="KAF9471054.1"/>
    </source>
</evidence>
<protein>
    <submittedName>
        <fullName evidence="2">Uncharacterized protein</fullName>
    </submittedName>
</protein>
<dbReference type="Proteomes" id="UP000807469">
    <property type="component" value="Unassembled WGS sequence"/>
</dbReference>
<organism evidence="2 3">
    <name type="scientific">Pholiota conissans</name>
    <dbReference type="NCBI Taxonomy" id="109636"/>
    <lineage>
        <taxon>Eukaryota</taxon>
        <taxon>Fungi</taxon>
        <taxon>Dikarya</taxon>
        <taxon>Basidiomycota</taxon>
        <taxon>Agaricomycotina</taxon>
        <taxon>Agaricomycetes</taxon>
        <taxon>Agaricomycetidae</taxon>
        <taxon>Agaricales</taxon>
        <taxon>Agaricineae</taxon>
        <taxon>Strophariaceae</taxon>
        <taxon>Pholiota</taxon>
    </lineage>
</organism>
<evidence type="ECO:0000313" key="3">
    <source>
        <dbReference type="Proteomes" id="UP000807469"/>
    </source>
</evidence>
<gene>
    <name evidence="2" type="ORF">BDN70DRAFT_901643</name>
</gene>
<sequence>MPVWCWPRDPKHRAAVDIPSCCVRNLKEPAERKETRERLKGGDGGGKEERRETRVALRSVHLVTGPNTLGWRLGNFFKLFLWGSNEKLKLYEDSKNKSRQARSRRAHLIGGSIMITLNTNAPVVEKSSSQGFLDIPMLFGCAATVSENLFKCPAFANPIPSQSSRALCAACTRPANASCANRMCKKDCVVRKGGCHLSDHKVYHLSNAFQFEKARPGEKEILYNCFTVIFWKKLSEDPVLQPRVLAVAYLRVCVPSLCHKNDGYLLLRARNLDSDDCVDLDAFEKLALGSRPYVRGTGKLLNGHIDIISPGDVVGEEARVARRKRQREDDIVAMPIKKRRLLPPLLSPFSPPWWLTPEALYPVHAHSKAPVTPESRARSGSPPITISSPR</sequence>
<keyword evidence="3" id="KW-1185">Reference proteome</keyword>
<accession>A0A9P6CSH7</accession>
<proteinExistence type="predicted"/>
<feature type="region of interest" description="Disordered" evidence="1">
    <location>
        <begin position="366"/>
        <end position="390"/>
    </location>
</feature>
<comment type="caution">
    <text evidence="2">The sequence shown here is derived from an EMBL/GenBank/DDBJ whole genome shotgun (WGS) entry which is preliminary data.</text>
</comment>
<evidence type="ECO:0000256" key="1">
    <source>
        <dbReference type="SAM" id="MobiDB-lite"/>
    </source>
</evidence>
<reference evidence="2" key="1">
    <citation type="submission" date="2020-11" db="EMBL/GenBank/DDBJ databases">
        <authorList>
            <consortium name="DOE Joint Genome Institute"/>
            <person name="Ahrendt S."/>
            <person name="Riley R."/>
            <person name="Andreopoulos W."/>
            <person name="Labutti K."/>
            <person name="Pangilinan J."/>
            <person name="Ruiz-Duenas F.J."/>
            <person name="Barrasa J.M."/>
            <person name="Sanchez-Garcia M."/>
            <person name="Camarero S."/>
            <person name="Miyauchi S."/>
            <person name="Serrano A."/>
            <person name="Linde D."/>
            <person name="Babiker R."/>
            <person name="Drula E."/>
            <person name="Ayuso-Fernandez I."/>
            <person name="Pacheco R."/>
            <person name="Padilla G."/>
            <person name="Ferreira P."/>
            <person name="Barriuso J."/>
            <person name="Kellner H."/>
            <person name="Castanera R."/>
            <person name="Alfaro M."/>
            <person name="Ramirez L."/>
            <person name="Pisabarro A.G."/>
            <person name="Kuo A."/>
            <person name="Tritt A."/>
            <person name="Lipzen A."/>
            <person name="He G."/>
            <person name="Yan M."/>
            <person name="Ng V."/>
            <person name="Cullen D."/>
            <person name="Martin F."/>
            <person name="Rosso M.-N."/>
            <person name="Henrissat B."/>
            <person name="Hibbett D."/>
            <person name="Martinez A.T."/>
            <person name="Grigoriev I.V."/>
        </authorList>
    </citation>
    <scope>NUCLEOTIDE SEQUENCE</scope>
    <source>
        <strain evidence="2">CIRM-BRFM 674</strain>
    </source>
</reference>
<dbReference type="AlphaFoldDB" id="A0A9P6CSH7"/>